<evidence type="ECO:0000313" key="2">
    <source>
        <dbReference type="EnsemblMetazoa" id="GAUT007865-PA"/>
    </source>
</evidence>
<keyword evidence="1" id="KW-0812">Transmembrane</keyword>
<protein>
    <submittedName>
        <fullName evidence="2">Uncharacterized protein</fullName>
    </submittedName>
</protein>
<dbReference type="EnsemblMetazoa" id="GAUT007865-RA">
    <property type="protein sequence ID" value="GAUT007865-PA"/>
    <property type="gene ID" value="GAUT007865"/>
</dbReference>
<sequence>MDLSAHIWITLLGICGVNYTLTVVDMEAYASKSDAMILLKFNLLQFIVAYFILLHGLLELDEEVTSMCWEYLKDLKFLNDCLNNVIQCVEDRQELQELPEDELSCSTR</sequence>
<reference evidence="2" key="1">
    <citation type="submission" date="2020-05" db="UniProtKB">
        <authorList>
            <consortium name="EnsemblMetazoa"/>
        </authorList>
    </citation>
    <scope>IDENTIFICATION</scope>
    <source>
        <strain evidence="2">TTRI</strain>
    </source>
</reference>
<keyword evidence="3" id="KW-1185">Reference proteome</keyword>
<feature type="transmembrane region" description="Helical" evidence="1">
    <location>
        <begin position="6"/>
        <end position="24"/>
    </location>
</feature>
<dbReference type="VEuPathDB" id="VectorBase:GAUT007865"/>
<dbReference type="AlphaFoldDB" id="A0A1A9UKX5"/>
<dbReference type="Proteomes" id="UP000078200">
    <property type="component" value="Unassembled WGS sequence"/>
</dbReference>
<evidence type="ECO:0000313" key="3">
    <source>
        <dbReference type="Proteomes" id="UP000078200"/>
    </source>
</evidence>
<keyword evidence="1" id="KW-1133">Transmembrane helix</keyword>
<keyword evidence="1" id="KW-0472">Membrane</keyword>
<name>A0A1A9UKX5_GLOAU</name>
<organism evidence="2 3">
    <name type="scientific">Glossina austeni</name>
    <name type="common">Savannah tsetse fly</name>
    <dbReference type="NCBI Taxonomy" id="7395"/>
    <lineage>
        <taxon>Eukaryota</taxon>
        <taxon>Metazoa</taxon>
        <taxon>Ecdysozoa</taxon>
        <taxon>Arthropoda</taxon>
        <taxon>Hexapoda</taxon>
        <taxon>Insecta</taxon>
        <taxon>Pterygota</taxon>
        <taxon>Neoptera</taxon>
        <taxon>Endopterygota</taxon>
        <taxon>Diptera</taxon>
        <taxon>Brachycera</taxon>
        <taxon>Muscomorpha</taxon>
        <taxon>Hippoboscoidea</taxon>
        <taxon>Glossinidae</taxon>
        <taxon>Glossina</taxon>
    </lineage>
</organism>
<proteinExistence type="predicted"/>
<evidence type="ECO:0000256" key="1">
    <source>
        <dbReference type="SAM" id="Phobius"/>
    </source>
</evidence>
<accession>A0A1A9UKX5</accession>
<feature type="transmembrane region" description="Helical" evidence="1">
    <location>
        <begin position="36"/>
        <end position="58"/>
    </location>
</feature>